<reference evidence="3" key="1">
    <citation type="journal article" date="2020" name="Phytopathology">
        <title>Genome sequence of the chestnut blight fungus Cryphonectria parasitica EP155: A fundamental resource for an archetypical invasive plant pathogen.</title>
        <authorList>
            <person name="Crouch J.A."/>
            <person name="Dawe A."/>
            <person name="Aerts A."/>
            <person name="Barry K."/>
            <person name="Churchill A.C.L."/>
            <person name="Grimwood J."/>
            <person name="Hillman B."/>
            <person name="Milgroom M.G."/>
            <person name="Pangilinan J."/>
            <person name="Smith M."/>
            <person name="Salamov A."/>
            <person name="Schmutz J."/>
            <person name="Yadav J."/>
            <person name="Grigoriev I.V."/>
            <person name="Nuss D."/>
        </authorList>
    </citation>
    <scope>NUCLEOTIDE SEQUENCE</scope>
    <source>
        <strain evidence="3">EP155</strain>
    </source>
</reference>
<gene>
    <name evidence="3" type="ORF">M406DRAFT_108424</name>
</gene>
<dbReference type="Proteomes" id="UP000803844">
    <property type="component" value="Unassembled WGS sequence"/>
</dbReference>
<feature type="region of interest" description="Disordered" evidence="2">
    <location>
        <begin position="31"/>
        <end position="80"/>
    </location>
</feature>
<feature type="repeat" description="PPR" evidence="1">
    <location>
        <begin position="413"/>
        <end position="447"/>
    </location>
</feature>
<evidence type="ECO:0008006" key="5">
    <source>
        <dbReference type="Google" id="ProtNLM"/>
    </source>
</evidence>
<evidence type="ECO:0000256" key="2">
    <source>
        <dbReference type="SAM" id="MobiDB-lite"/>
    </source>
</evidence>
<evidence type="ECO:0000313" key="4">
    <source>
        <dbReference type="Proteomes" id="UP000803844"/>
    </source>
</evidence>
<feature type="compositionally biased region" description="Basic and acidic residues" evidence="2">
    <location>
        <begin position="990"/>
        <end position="1000"/>
    </location>
</feature>
<dbReference type="EMBL" id="MU032352">
    <property type="protein sequence ID" value="KAF3761177.1"/>
    <property type="molecule type" value="Genomic_DNA"/>
</dbReference>
<dbReference type="InterPro" id="IPR011990">
    <property type="entry name" value="TPR-like_helical_dom_sf"/>
</dbReference>
<comment type="caution">
    <text evidence="3">The sequence shown here is derived from an EMBL/GenBank/DDBJ whole genome shotgun (WGS) entry which is preliminary data.</text>
</comment>
<evidence type="ECO:0000313" key="3">
    <source>
        <dbReference type="EMBL" id="KAF3761177.1"/>
    </source>
</evidence>
<accession>A0A9P5CKH6</accession>
<sequence length="1000" mass="112449">MSLGIIARWRVRPLRLEPSIPREALLCPARPRSRPTLSYSTITEDSKAHEQERQAQSLEDGGGVGSIASRRSKGQKIQEKGAGSLDELGAFIKGTWGTKSQVAAEDQDSSEELRNMEAALERSHFASSVFVKPLKNLQHRVEARESWREHHKTISAQVYQDRNRRNQDAKPADWRKVLASMAQNTPQESLQWIKDGMKIDVPRRTLAAILDDVGDDKISSIRQRTGAAIKIARDESTLLLSGSRQAINRATHEFRRIADTITITRLYSPLGPGEAKTEHLGKENIFFEPPLSREEGAFPGRRFITHHIYTTPIPLAWTSEALEEYVAGLVDSVVAPHLHSPLYTSTKGVKLLDHERATTRRLKRIFQNVPAQKVATCAALKIALSHMCEKGDKYLPEARTLFVIMDRRGLKVDVDVFNILLKAAVKTRNLRKFQQILGLMNSRGHAPNLDTWLLFLRMFESVEVRSYILKSMDNKNILATPEAIQLVATEMAAMDAEHAVTQGKSLSTYFSEQKQRYGENWLTRDAANQAIDVFASHGRFDDAFKLLGMLGKRHVGTFSNRHKDRLAVHHDASSFINIILHASRRGKLPLAVNVMRLMKTPALARQPNAAMLHLLFEMAWKSRLRTTIVVIWRYACLARLTSWRMRRRVASLLDGKFGVTGDDLTESTYRQLGGEALARELAGGDAALTSIKTNLHRLWGAGPFPRDELGTFTAKALPLAFEHFGPALDIGKVLCQSILLDYQCLRAKKSGHLSDVLQRAKIKNLPLWRRYSHEERWVDLAPLVPDSSTEIKPDDTWPEEWDSDGWDILPKAWEPGHNKPRAAISNPRGMPLDPPPLSGKAALEERRDSEIPYMLEGGKSYESASSTENSEDETATKHESTSAAEELITEKQMCIINPRVWAEPDEDISARAQEPQTEVQKQNEAAILAALDELRKEKTHIRYVISNTENNGDEERADGMAKSLVLRSIWDSVMESPAEESPSTAQADQQRAEERQSQDT</sequence>
<dbReference type="InterPro" id="IPR002885">
    <property type="entry name" value="PPR_rpt"/>
</dbReference>
<organism evidence="3 4">
    <name type="scientific">Cryphonectria parasitica (strain ATCC 38755 / EP155)</name>
    <dbReference type="NCBI Taxonomy" id="660469"/>
    <lineage>
        <taxon>Eukaryota</taxon>
        <taxon>Fungi</taxon>
        <taxon>Dikarya</taxon>
        <taxon>Ascomycota</taxon>
        <taxon>Pezizomycotina</taxon>
        <taxon>Sordariomycetes</taxon>
        <taxon>Sordariomycetidae</taxon>
        <taxon>Diaporthales</taxon>
        <taxon>Cryphonectriaceae</taxon>
        <taxon>Cryphonectria-Endothia species complex</taxon>
        <taxon>Cryphonectria</taxon>
    </lineage>
</organism>
<feature type="region of interest" description="Disordered" evidence="2">
    <location>
        <begin position="973"/>
        <end position="1000"/>
    </location>
</feature>
<protein>
    <recommendedName>
        <fullName evidence="5">Pentatricopeptide repeat domain-containing protein</fullName>
    </recommendedName>
</protein>
<dbReference type="GeneID" id="63832428"/>
<feature type="compositionally biased region" description="Basic and acidic residues" evidence="2">
    <location>
        <begin position="44"/>
        <end position="53"/>
    </location>
</feature>
<evidence type="ECO:0000256" key="1">
    <source>
        <dbReference type="PROSITE-ProRule" id="PRU00708"/>
    </source>
</evidence>
<dbReference type="AlphaFoldDB" id="A0A9P5CKH6"/>
<dbReference type="RefSeq" id="XP_040772156.1">
    <property type="nucleotide sequence ID" value="XM_040915299.1"/>
</dbReference>
<dbReference type="Pfam" id="PF13812">
    <property type="entry name" value="PPR_3"/>
    <property type="match status" value="1"/>
</dbReference>
<feature type="region of interest" description="Disordered" evidence="2">
    <location>
        <begin position="856"/>
        <end position="884"/>
    </location>
</feature>
<dbReference type="OrthoDB" id="185373at2759"/>
<keyword evidence="4" id="KW-1185">Reference proteome</keyword>
<dbReference type="PROSITE" id="PS51375">
    <property type="entry name" value="PPR"/>
    <property type="match status" value="1"/>
</dbReference>
<proteinExistence type="predicted"/>
<feature type="region of interest" description="Disordered" evidence="2">
    <location>
        <begin position="822"/>
        <end position="841"/>
    </location>
</feature>
<name>A0A9P5CKH6_CRYP1</name>
<dbReference type="Gene3D" id="1.25.40.10">
    <property type="entry name" value="Tetratricopeptide repeat domain"/>
    <property type="match status" value="1"/>
</dbReference>